<feature type="compositionally biased region" description="Polar residues" evidence="1">
    <location>
        <begin position="81"/>
        <end position="96"/>
    </location>
</feature>
<dbReference type="EMBL" id="OX465078">
    <property type="protein sequence ID" value="CAI9271791.1"/>
    <property type="molecule type" value="Genomic_DNA"/>
</dbReference>
<keyword evidence="3" id="KW-1185">Reference proteome</keyword>
<gene>
    <name evidence="2" type="ORF">LSALG_LOCUS12050</name>
</gene>
<feature type="compositionally biased region" description="Basic residues" evidence="1">
    <location>
        <begin position="45"/>
        <end position="58"/>
    </location>
</feature>
<organism evidence="2 3">
    <name type="scientific">Lactuca saligna</name>
    <name type="common">Willowleaf lettuce</name>
    <dbReference type="NCBI Taxonomy" id="75948"/>
    <lineage>
        <taxon>Eukaryota</taxon>
        <taxon>Viridiplantae</taxon>
        <taxon>Streptophyta</taxon>
        <taxon>Embryophyta</taxon>
        <taxon>Tracheophyta</taxon>
        <taxon>Spermatophyta</taxon>
        <taxon>Magnoliopsida</taxon>
        <taxon>eudicotyledons</taxon>
        <taxon>Gunneridae</taxon>
        <taxon>Pentapetalae</taxon>
        <taxon>asterids</taxon>
        <taxon>campanulids</taxon>
        <taxon>Asterales</taxon>
        <taxon>Asteraceae</taxon>
        <taxon>Cichorioideae</taxon>
        <taxon>Cichorieae</taxon>
        <taxon>Lactucinae</taxon>
        <taxon>Lactuca</taxon>
    </lineage>
</organism>
<dbReference type="Proteomes" id="UP001177003">
    <property type="component" value="Chromosome 2"/>
</dbReference>
<protein>
    <submittedName>
        <fullName evidence="2">Uncharacterized protein</fullName>
    </submittedName>
</protein>
<evidence type="ECO:0000313" key="2">
    <source>
        <dbReference type="EMBL" id="CAI9271791.1"/>
    </source>
</evidence>
<dbReference type="AlphaFoldDB" id="A0AA35VDZ4"/>
<feature type="region of interest" description="Disordered" evidence="1">
    <location>
        <begin position="1"/>
        <end position="102"/>
    </location>
</feature>
<name>A0AA35VDZ4_LACSI</name>
<feature type="compositionally biased region" description="Polar residues" evidence="1">
    <location>
        <begin position="1"/>
        <end position="13"/>
    </location>
</feature>
<sequence>MTQTPSPTLQYKQHVTRRGAVSHEIPTPVSLQSKKRRDKDMANHISKKQKKRKKQRKLVLHDNSADEDVVPEMPVIEHMVHSSSVRDSPVQSNFEETGNLGGNVETYTVYTTINHGEQSKQSTPEQTTVIPPKVSNT</sequence>
<proteinExistence type="predicted"/>
<evidence type="ECO:0000256" key="1">
    <source>
        <dbReference type="SAM" id="MobiDB-lite"/>
    </source>
</evidence>
<accession>A0AA35VDZ4</accession>
<reference evidence="2" key="1">
    <citation type="submission" date="2023-04" db="EMBL/GenBank/DDBJ databases">
        <authorList>
            <person name="Vijverberg K."/>
            <person name="Xiong W."/>
            <person name="Schranz E."/>
        </authorList>
    </citation>
    <scope>NUCLEOTIDE SEQUENCE</scope>
</reference>
<evidence type="ECO:0000313" key="3">
    <source>
        <dbReference type="Proteomes" id="UP001177003"/>
    </source>
</evidence>
<feature type="region of interest" description="Disordered" evidence="1">
    <location>
        <begin position="114"/>
        <end position="137"/>
    </location>
</feature>